<protein>
    <submittedName>
        <fullName evidence="1">Transcriptional regulator FleQ factor, AAA+, ATPase, c-di-GMP</fullName>
    </submittedName>
</protein>
<proteinExistence type="predicted"/>
<name>A0A8S5MCM5_9CAUD</name>
<evidence type="ECO:0000313" key="1">
    <source>
        <dbReference type="EMBL" id="DAD79839.1"/>
    </source>
</evidence>
<organism evidence="1">
    <name type="scientific">Siphoviridae sp. cthrG7</name>
    <dbReference type="NCBI Taxonomy" id="2826428"/>
    <lineage>
        <taxon>Viruses</taxon>
        <taxon>Duplodnaviria</taxon>
        <taxon>Heunggongvirae</taxon>
        <taxon>Uroviricota</taxon>
        <taxon>Caudoviricetes</taxon>
    </lineage>
</organism>
<sequence length="120" mass="13998">MNLCGINITLKIILSMEKEQKMSKMVFKDYYSSLCDVEKEILRNAIMAESGMSYPTFYYKLRNGSFKPLELKSIDNIIKEWNGFKEEMSKTPHVVIPWNGSIITEEVWEELKQIAYDGSK</sequence>
<reference evidence="1" key="1">
    <citation type="journal article" date="2021" name="Proc. Natl. Acad. Sci. U.S.A.">
        <title>A Catalog of Tens of Thousands of Viruses from Human Metagenomes Reveals Hidden Associations with Chronic Diseases.</title>
        <authorList>
            <person name="Tisza M.J."/>
            <person name="Buck C.B."/>
        </authorList>
    </citation>
    <scope>NUCLEOTIDE SEQUENCE</scope>
    <source>
        <strain evidence="1">CthrG7</strain>
    </source>
</reference>
<accession>A0A8S5MCM5</accession>
<dbReference type="EMBL" id="BK014874">
    <property type="protein sequence ID" value="DAD79839.1"/>
    <property type="molecule type" value="Genomic_DNA"/>
</dbReference>